<dbReference type="GO" id="GO:0004605">
    <property type="term" value="F:phosphatidate cytidylyltransferase activity"/>
    <property type="evidence" value="ECO:0007669"/>
    <property type="project" value="UniProtKB-EC"/>
</dbReference>
<name>T0LBQ8_9MICR</name>
<keyword evidence="19" id="KW-1185">Reference proteome</keyword>
<comment type="subcellular location">
    <subcellularLocation>
        <location evidence="2">Membrane</location>
        <topology evidence="2">Multi-pass membrane protein</topology>
    </subcellularLocation>
</comment>
<evidence type="ECO:0000256" key="13">
    <source>
        <dbReference type="ARBA" id="ARBA00023136"/>
    </source>
</evidence>
<organism evidence="18 19">
    <name type="scientific">Vairimorpha apis BRL 01</name>
    <dbReference type="NCBI Taxonomy" id="1037528"/>
    <lineage>
        <taxon>Eukaryota</taxon>
        <taxon>Fungi</taxon>
        <taxon>Fungi incertae sedis</taxon>
        <taxon>Microsporidia</taxon>
        <taxon>Nosematidae</taxon>
        <taxon>Vairimorpha</taxon>
    </lineage>
</organism>
<keyword evidence="15" id="KW-1208">Phospholipid metabolism</keyword>
<protein>
    <recommendedName>
        <fullName evidence="6 16">Phosphatidate cytidylyltransferase</fullName>
        <ecNumber evidence="6 16">2.7.7.41</ecNumber>
    </recommendedName>
</protein>
<keyword evidence="7" id="KW-0444">Lipid biosynthesis</keyword>
<dbReference type="Pfam" id="PF01148">
    <property type="entry name" value="CTP_transf_1"/>
    <property type="match status" value="1"/>
</dbReference>
<evidence type="ECO:0000256" key="16">
    <source>
        <dbReference type="RuleBase" id="RU003938"/>
    </source>
</evidence>
<proteinExistence type="inferred from homology"/>
<comment type="pathway">
    <text evidence="3 16">Phospholipid metabolism; CDP-diacylglycerol biosynthesis; CDP-diacylglycerol from sn-glycerol 3-phosphate: step 3/3.</text>
</comment>
<sequence>MKKRNMINSKFIKKSVQNTNHNNTFKRLILTFIMIFGFTLLCSCNKKYSVIFVSILGFLVLKELIEITKQNNLYCINILIIRSLISIIYIYYISDALSINFPILVKIVYIFKSAFFYTYLTLFMLYVKSLKNGKLKEQFGLFSIIHLGSYLIGIVCRSAIININNGKFWFFFPSTLVICNDIFAYIIGKSIGKTPLYRLSPKKTVEGFLGGFIFTALYGYLFCWLHLKYYIFEDVYINELKEICIFSFYKRAWTLSYAYIHCTAFILVASFIAPFSGFLASALKRVYKKKDFGNSIPGHGGLTDRFDCQSIIMVFTTIYLKTFLKTKEQSISSTYYHIINKFKDEEIGVLIKMLDQYLNKINK</sequence>
<evidence type="ECO:0000256" key="8">
    <source>
        <dbReference type="ARBA" id="ARBA00022679"/>
    </source>
</evidence>
<keyword evidence="9 16" id="KW-0812">Transmembrane</keyword>
<evidence type="ECO:0000313" key="19">
    <source>
        <dbReference type="Proteomes" id="UP000053780"/>
    </source>
</evidence>
<feature type="transmembrane region" description="Helical" evidence="17">
    <location>
        <begin position="208"/>
        <end position="227"/>
    </location>
</feature>
<evidence type="ECO:0000256" key="11">
    <source>
        <dbReference type="ARBA" id="ARBA00022989"/>
    </source>
</evidence>
<evidence type="ECO:0000256" key="6">
    <source>
        <dbReference type="ARBA" id="ARBA00012487"/>
    </source>
</evidence>
<dbReference type="GO" id="GO:0016024">
    <property type="term" value="P:CDP-diacylglycerol biosynthetic process"/>
    <property type="evidence" value="ECO:0007669"/>
    <property type="project" value="UniProtKB-UniPathway"/>
</dbReference>
<dbReference type="PANTHER" id="PTHR13773">
    <property type="entry name" value="PHOSPHATIDATE CYTIDYLYLTRANSFERASE"/>
    <property type="match status" value="1"/>
</dbReference>
<feature type="transmembrane region" description="Helical" evidence="17">
    <location>
        <begin position="104"/>
        <end position="127"/>
    </location>
</feature>
<evidence type="ECO:0000256" key="9">
    <source>
        <dbReference type="ARBA" id="ARBA00022692"/>
    </source>
</evidence>
<dbReference type="GO" id="GO:0006658">
    <property type="term" value="P:phosphatidylserine metabolic process"/>
    <property type="evidence" value="ECO:0007669"/>
    <property type="project" value="EnsemblFungi"/>
</dbReference>
<dbReference type="GO" id="GO:0005789">
    <property type="term" value="C:endoplasmic reticulum membrane"/>
    <property type="evidence" value="ECO:0007669"/>
    <property type="project" value="TreeGrafter"/>
</dbReference>
<dbReference type="Proteomes" id="UP000053780">
    <property type="component" value="Unassembled WGS sequence"/>
</dbReference>
<evidence type="ECO:0000256" key="5">
    <source>
        <dbReference type="ARBA" id="ARBA00010185"/>
    </source>
</evidence>
<evidence type="ECO:0000313" key="18">
    <source>
        <dbReference type="EMBL" id="EQB61719.1"/>
    </source>
</evidence>
<gene>
    <name evidence="18" type="ORF">NAPIS_ORF00703</name>
</gene>
<dbReference type="VEuPathDB" id="MicrosporidiaDB:NAPIS_ORF00703"/>
<dbReference type="InterPro" id="IPR000374">
    <property type="entry name" value="PC_trans"/>
</dbReference>
<dbReference type="InterPro" id="IPR016720">
    <property type="entry name" value="PC_Trfase_euk"/>
</dbReference>
<feature type="transmembrane region" description="Helical" evidence="17">
    <location>
        <begin position="139"/>
        <end position="162"/>
    </location>
</feature>
<keyword evidence="13 17" id="KW-0472">Membrane</keyword>
<feature type="transmembrane region" description="Helical" evidence="17">
    <location>
        <begin position="258"/>
        <end position="280"/>
    </location>
</feature>
<evidence type="ECO:0000256" key="7">
    <source>
        <dbReference type="ARBA" id="ARBA00022516"/>
    </source>
</evidence>
<dbReference type="PROSITE" id="PS01315">
    <property type="entry name" value="CDS"/>
    <property type="match status" value="1"/>
</dbReference>
<dbReference type="EC" id="2.7.7.41" evidence="6 16"/>
<evidence type="ECO:0000256" key="17">
    <source>
        <dbReference type="SAM" id="Phobius"/>
    </source>
</evidence>
<keyword evidence="12" id="KW-0443">Lipid metabolism</keyword>
<evidence type="ECO:0000256" key="1">
    <source>
        <dbReference type="ARBA" id="ARBA00001698"/>
    </source>
</evidence>
<dbReference type="PANTHER" id="PTHR13773:SF8">
    <property type="entry name" value="PHOSPHATIDATE CYTIDYLYLTRANSFERASE, PHOTORECEPTOR-SPECIFIC"/>
    <property type="match status" value="1"/>
</dbReference>
<accession>T0LBQ8</accession>
<feature type="transmembrane region" description="Helical" evidence="17">
    <location>
        <begin position="72"/>
        <end position="92"/>
    </location>
</feature>
<evidence type="ECO:0000256" key="2">
    <source>
        <dbReference type="ARBA" id="ARBA00004141"/>
    </source>
</evidence>
<dbReference type="GO" id="GO:0070319">
    <property type="term" value="C:Golgi to plasma membrane transport vesicle"/>
    <property type="evidence" value="ECO:0007669"/>
    <property type="project" value="EnsemblFungi"/>
</dbReference>
<evidence type="ECO:0000256" key="14">
    <source>
        <dbReference type="ARBA" id="ARBA00023209"/>
    </source>
</evidence>
<comment type="pathway">
    <text evidence="4">Lipid metabolism.</text>
</comment>
<dbReference type="GO" id="GO:0046488">
    <property type="term" value="P:phosphatidylinositol metabolic process"/>
    <property type="evidence" value="ECO:0007669"/>
    <property type="project" value="EnsemblFungi"/>
</dbReference>
<keyword evidence="8 16" id="KW-0808">Transferase</keyword>
<keyword evidence="11 17" id="KW-1133">Transmembrane helix</keyword>
<dbReference type="UniPathway" id="UPA00557">
    <property type="reaction ID" value="UER00614"/>
</dbReference>
<feature type="transmembrane region" description="Helical" evidence="17">
    <location>
        <begin position="168"/>
        <end position="187"/>
    </location>
</feature>
<feature type="transmembrane region" description="Helical" evidence="17">
    <location>
        <begin position="47"/>
        <end position="65"/>
    </location>
</feature>
<dbReference type="AlphaFoldDB" id="T0LBQ8"/>
<dbReference type="EMBL" id="KE647102">
    <property type="protein sequence ID" value="EQB61719.1"/>
    <property type="molecule type" value="Genomic_DNA"/>
</dbReference>
<dbReference type="HOGENOM" id="CLU_023471_1_2_1"/>
<keyword evidence="10 16" id="KW-0548">Nucleotidyltransferase</keyword>
<feature type="transmembrane region" description="Helical" evidence="17">
    <location>
        <begin position="24"/>
        <end position="41"/>
    </location>
</feature>
<evidence type="ECO:0000256" key="4">
    <source>
        <dbReference type="ARBA" id="ARBA00005189"/>
    </source>
</evidence>
<comment type="similarity">
    <text evidence="5 16">Belongs to the CDS family.</text>
</comment>
<comment type="catalytic activity">
    <reaction evidence="1 16">
        <text>a 1,2-diacyl-sn-glycero-3-phosphate + CTP + H(+) = a CDP-1,2-diacyl-sn-glycerol + diphosphate</text>
        <dbReference type="Rhea" id="RHEA:16229"/>
        <dbReference type="ChEBI" id="CHEBI:15378"/>
        <dbReference type="ChEBI" id="CHEBI:33019"/>
        <dbReference type="ChEBI" id="CHEBI:37563"/>
        <dbReference type="ChEBI" id="CHEBI:58332"/>
        <dbReference type="ChEBI" id="CHEBI:58608"/>
        <dbReference type="EC" id="2.7.7.41"/>
    </reaction>
</comment>
<evidence type="ECO:0000256" key="12">
    <source>
        <dbReference type="ARBA" id="ARBA00023098"/>
    </source>
</evidence>
<evidence type="ECO:0000256" key="15">
    <source>
        <dbReference type="ARBA" id="ARBA00023264"/>
    </source>
</evidence>
<keyword evidence="14" id="KW-0594">Phospholipid biosynthesis</keyword>
<reference evidence="18 19" key="1">
    <citation type="journal article" date="2013" name="BMC Genomics">
        <title>Genome sequencing and comparative genomics of honey bee microsporidia, Nosema apis reveal novel insights into host-parasite interactions.</title>
        <authorList>
            <person name="Chen Yp."/>
            <person name="Pettis J.S."/>
            <person name="Zhao Y."/>
            <person name="Liu X."/>
            <person name="Tallon L.J."/>
            <person name="Sadzewicz L.D."/>
            <person name="Li R."/>
            <person name="Zheng H."/>
            <person name="Huang S."/>
            <person name="Zhang X."/>
            <person name="Hamilton M.C."/>
            <person name="Pernal S.F."/>
            <person name="Melathopoulos A.P."/>
            <person name="Yan X."/>
            <person name="Evans J.D."/>
        </authorList>
    </citation>
    <scope>NUCLEOTIDE SEQUENCE [LARGE SCALE GENOMIC DNA]</scope>
    <source>
        <strain evidence="18 19">BRL 01</strain>
    </source>
</reference>
<dbReference type="OrthoDB" id="10260889at2759"/>
<evidence type="ECO:0000256" key="10">
    <source>
        <dbReference type="ARBA" id="ARBA00022695"/>
    </source>
</evidence>
<evidence type="ECO:0000256" key="3">
    <source>
        <dbReference type="ARBA" id="ARBA00005119"/>
    </source>
</evidence>